<dbReference type="KEGG" id="chq:AQ619_04770"/>
<sequence>MTVDKVELRKTGPAVRPRPETLGGELALAAGLVKDGPCWAAASRRRESVVLDEAVSQSSNSTKGFRTGCTRVSG</sequence>
<dbReference type="STRING" id="69395.AQ619_04770"/>
<keyword evidence="3" id="KW-1185">Reference proteome</keyword>
<gene>
    <name evidence="2" type="ORF">AQ619_04770</name>
</gene>
<dbReference type="EMBL" id="CP013002">
    <property type="protein sequence ID" value="ALL12723.1"/>
    <property type="molecule type" value="Genomic_DNA"/>
</dbReference>
<name>A0A0P0NY81_9CAUL</name>
<dbReference type="Proteomes" id="UP000056905">
    <property type="component" value="Chromosome"/>
</dbReference>
<evidence type="ECO:0000313" key="3">
    <source>
        <dbReference type="Proteomes" id="UP000056905"/>
    </source>
</evidence>
<feature type="region of interest" description="Disordered" evidence="1">
    <location>
        <begin position="54"/>
        <end position="74"/>
    </location>
</feature>
<organism evidence="2 3">
    <name type="scientific">Caulobacter henricii</name>
    <dbReference type="NCBI Taxonomy" id="69395"/>
    <lineage>
        <taxon>Bacteria</taxon>
        <taxon>Pseudomonadati</taxon>
        <taxon>Pseudomonadota</taxon>
        <taxon>Alphaproteobacteria</taxon>
        <taxon>Caulobacterales</taxon>
        <taxon>Caulobacteraceae</taxon>
        <taxon>Caulobacter</taxon>
    </lineage>
</organism>
<reference evidence="2 3" key="1">
    <citation type="submission" date="2015-10" db="EMBL/GenBank/DDBJ databases">
        <title>Conservation of the essential genome among Caulobacter and Brevundimonas species.</title>
        <authorList>
            <person name="Scott D."/>
            <person name="Ely B."/>
        </authorList>
    </citation>
    <scope>NUCLEOTIDE SEQUENCE [LARGE SCALE GENOMIC DNA]</scope>
    <source>
        <strain evidence="2 3">CB4</strain>
    </source>
</reference>
<accession>A0A0P0NY81</accession>
<feature type="compositionally biased region" description="Polar residues" evidence="1">
    <location>
        <begin position="55"/>
        <end position="74"/>
    </location>
</feature>
<dbReference type="AlphaFoldDB" id="A0A0P0NY81"/>
<evidence type="ECO:0000256" key="1">
    <source>
        <dbReference type="SAM" id="MobiDB-lite"/>
    </source>
</evidence>
<evidence type="ECO:0000313" key="2">
    <source>
        <dbReference type="EMBL" id="ALL12723.1"/>
    </source>
</evidence>
<proteinExistence type="predicted"/>
<protein>
    <submittedName>
        <fullName evidence="2">Uncharacterized protein</fullName>
    </submittedName>
</protein>